<dbReference type="Gene3D" id="1.20.120.560">
    <property type="entry name" value="alix/aip1 in complex with the ypdl late domain"/>
    <property type="match status" value="1"/>
</dbReference>
<feature type="non-terminal residue" evidence="4">
    <location>
        <position position="1"/>
    </location>
</feature>
<dbReference type="InterPro" id="IPR025304">
    <property type="entry name" value="ALIX_V_dom"/>
</dbReference>
<name>G3Y9Z5_ASPNA</name>
<accession>G3Y9Z5</accession>
<dbReference type="AlphaFoldDB" id="G3Y9Z5"/>
<evidence type="ECO:0000313" key="4">
    <source>
        <dbReference type="EMBL" id="EHA20374.1"/>
    </source>
</evidence>
<dbReference type="InterPro" id="IPR004328">
    <property type="entry name" value="BRO1_dom"/>
</dbReference>
<feature type="domain" description="BRO1" evidence="3">
    <location>
        <begin position="8"/>
        <end position="401"/>
    </location>
</feature>
<dbReference type="Pfam" id="PF03097">
    <property type="entry name" value="BRO1"/>
    <property type="match status" value="1"/>
</dbReference>
<sequence length="822" mass="92434">ILLTLFSNILQVPFRRSHSVSLSNAITQYISSKYDQRPDMFAEDLLIIERLRNEAINVQEPHVSGVSRLVTYAAQLKWLGGKFPVDVGVEFPWYPAFGFNTSRPISQNNIRFELANVIFNLAALYSQLAFSVNRTTSDGLKQACNYFCQAAGVLTHLRSDILPDLRTSPPEDMDDMTLQSLEQLLLAQAQECFWQKAVKDGLKDASIARLAAKVSDFYAEAGDHAVKSNAISPEWIHHMTAKHHHFAAAAQYRQSLDCLEKRKYGEEVARLRDSEACVNEALKESRWINRTVLGDLQGLKTRVTEDLKRAEKDNDIIYLNPVPPKSELKLIDRASMVAAKAPSQVTDAISMLGENGPLGQPLFSKLVPYAVHIAASIYSDRRDRLINENIIGELENMTDKLRDLLSSLNLPGSLQALEKPLGLPPTLVSHAEEMRQQDGLNRLRKSLEDTAKVKANDRAVYNEGVELLAAEKAEDDASRRKYGTDRWSRASSEEAAPKLYTTSREIEGYFTSAQSSDNLVEQKLKDSAAVFRVLTGTNRDLEMYVPSSRWAALPPEVEREVSRLRGCMSEVSRLESRRKRQAQALKDKARADDISQALIKETARLEREFPMQAIQASQFEDLFEEQLHLYDTDLDMVTREQQDQDEIATRVQEANRAFTRAHTGDASTKERERALQELENGYLKYKEILSNIEVGRKFYNDLAKIVGRFRDDSKAFVHKRRMEASQLEGDISSAAAMASLNISRQPQLQPQPQPQPQPSYNAPPAQIQQPAYNAAPQAAPRPEPMTAPQPTRANARPPMTPGIWSPEMGIRFGGQWDPSKGV</sequence>
<evidence type="ECO:0000256" key="2">
    <source>
        <dbReference type="SAM" id="MobiDB-lite"/>
    </source>
</evidence>
<dbReference type="STRING" id="380704.G3Y9Z5"/>
<feature type="compositionally biased region" description="Low complexity" evidence="2">
    <location>
        <begin position="758"/>
        <end position="778"/>
    </location>
</feature>
<gene>
    <name evidence="4" type="primary">palA</name>
    <name evidence="4" type="ORF">ASPNIDRAFT_119792</name>
</gene>
<dbReference type="GO" id="GO:0005768">
    <property type="term" value="C:endosome"/>
    <property type="evidence" value="ECO:0007669"/>
    <property type="project" value="TreeGrafter"/>
</dbReference>
<organism evidence="4 5">
    <name type="scientific">Aspergillus niger (strain ATCC 1015 / CBS 113.46 / FGSC A1144 / LSHB Ac4 / NCTC 3858a / NRRL 328 / USDA 3528.7)</name>
    <dbReference type="NCBI Taxonomy" id="380704"/>
    <lineage>
        <taxon>Eukaryota</taxon>
        <taxon>Fungi</taxon>
        <taxon>Dikarya</taxon>
        <taxon>Ascomycota</taxon>
        <taxon>Pezizomycotina</taxon>
        <taxon>Eurotiomycetes</taxon>
        <taxon>Eurotiomycetidae</taxon>
        <taxon>Eurotiales</taxon>
        <taxon>Aspergillaceae</taxon>
        <taxon>Aspergillus</taxon>
        <taxon>Aspergillus subgen. Circumdati</taxon>
    </lineage>
</organism>
<evidence type="ECO:0000256" key="1">
    <source>
        <dbReference type="ARBA" id="ARBA00038154"/>
    </source>
</evidence>
<evidence type="ECO:0000259" key="3">
    <source>
        <dbReference type="PROSITE" id="PS51180"/>
    </source>
</evidence>
<feature type="region of interest" description="Disordered" evidence="2">
    <location>
        <begin position="745"/>
        <end position="822"/>
    </location>
</feature>
<dbReference type="Gene3D" id="1.25.40.280">
    <property type="entry name" value="alix/aip1 like domains"/>
    <property type="match status" value="1"/>
</dbReference>
<dbReference type="PANTHER" id="PTHR23030:SF39">
    <property type="entry name" value="PROGRAMMED CELL DEATH 6-INTERACTING PROTEIN"/>
    <property type="match status" value="1"/>
</dbReference>
<comment type="caution">
    <text evidence="4">The sequence shown here is derived from an EMBL/GenBank/DDBJ whole genome shotgun (WGS) entry which is preliminary data.</text>
</comment>
<dbReference type="CDD" id="cd09236">
    <property type="entry name" value="V_AnPalA_UmRIM20_like"/>
    <property type="match status" value="1"/>
</dbReference>
<dbReference type="InterPro" id="IPR038499">
    <property type="entry name" value="BRO1_sf"/>
</dbReference>
<dbReference type="SMART" id="SM01041">
    <property type="entry name" value="BRO1"/>
    <property type="match status" value="1"/>
</dbReference>
<dbReference type="Pfam" id="PF13949">
    <property type="entry name" value="ALIX_LYPXL_bnd"/>
    <property type="match status" value="1"/>
</dbReference>
<dbReference type="OrthoDB" id="64867at2759"/>
<comment type="similarity">
    <text evidence="1">Belongs to the palA/RIM20 family.</text>
</comment>
<dbReference type="EMBL" id="ACJE01000016">
    <property type="protein sequence ID" value="EHA20374.1"/>
    <property type="molecule type" value="Genomic_DNA"/>
</dbReference>
<evidence type="ECO:0000313" key="5">
    <source>
        <dbReference type="Proteomes" id="UP000009038"/>
    </source>
</evidence>
<protein>
    <submittedName>
        <fullName evidence="4">PalA, pH signal transduction protein</fullName>
    </submittedName>
</protein>
<dbReference type="Gene3D" id="1.20.140.50">
    <property type="entry name" value="alix/aip1 like domains"/>
    <property type="match status" value="1"/>
</dbReference>
<dbReference type="PANTHER" id="PTHR23030">
    <property type="entry name" value="PCD6 INTERACTING PROTEIN-RELATED"/>
    <property type="match status" value="1"/>
</dbReference>
<feature type="non-terminal residue" evidence="4">
    <location>
        <position position="822"/>
    </location>
</feature>
<proteinExistence type="inferred from homology"/>
<reference evidence="4 5" key="1">
    <citation type="journal article" date="2011" name="Genome Res.">
        <title>Comparative genomics of citric-acid-producing Aspergillus niger ATCC 1015 versus enzyme-producing CBS 513.88.</title>
        <authorList>
            <person name="Andersen M.R."/>
            <person name="Salazar M.P."/>
            <person name="Schaap P.J."/>
            <person name="van de Vondervoort P.J."/>
            <person name="Culley D."/>
            <person name="Thykaer J."/>
            <person name="Frisvad J.C."/>
            <person name="Nielsen K.F."/>
            <person name="Albang R."/>
            <person name="Albermann K."/>
            <person name="Berka R.M."/>
            <person name="Braus G.H."/>
            <person name="Braus-Stromeyer S.A."/>
            <person name="Corrochano L.M."/>
            <person name="Dai Z."/>
            <person name="van Dijck P.W."/>
            <person name="Hofmann G."/>
            <person name="Lasure L.L."/>
            <person name="Magnuson J.K."/>
            <person name="Menke H."/>
            <person name="Meijer M."/>
            <person name="Meijer S.L."/>
            <person name="Nielsen J.B."/>
            <person name="Nielsen M.L."/>
            <person name="van Ooyen A.J."/>
            <person name="Pel H.J."/>
            <person name="Poulsen L."/>
            <person name="Samson R.A."/>
            <person name="Stam H."/>
            <person name="Tsang A."/>
            <person name="van den Brink J.M."/>
            <person name="Atkins A."/>
            <person name="Aerts A."/>
            <person name="Shapiro H."/>
            <person name="Pangilinan J."/>
            <person name="Salamov A."/>
            <person name="Lou Y."/>
            <person name="Lindquist E."/>
            <person name="Lucas S."/>
            <person name="Grimwood J."/>
            <person name="Grigoriev I.V."/>
            <person name="Kubicek C.P."/>
            <person name="Martinez D."/>
            <person name="van Peij N.N."/>
            <person name="Roubos J.A."/>
            <person name="Nielsen J."/>
            <person name="Baker S.E."/>
        </authorList>
    </citation>
    <scope>NUCLEOTIDE SEQUENCE [LARGE SCALE GENOMIC DNA]</scope>
    <source>
        <strain evidence="5">ATCC 1015 / CBS 113.46 / FGSC A1144 / LSHB Ac4 / NCTC 3858a / NRRL 328 / USDA 3528.7</strain>
    </source>
</reference>
<dbReference type="HOGENOM" id="CLU_007181_0_0_1"/>
<dbReference type="Proteomes" id="UP000009038">
    <property type="component" value="Unassembled WGS sequence"/>
</dbReference>
<dbReference type="PROSITE" id="PS51180">
    <property type="entry name" value="BRO1"/>
    <property type="match status" value="1"/>
</dbReference>
<dbReference type="CDD" id="cd09241">
    <property type="entry name" value="BRO1_ScRim20-like"/>
    <property type="match status" value="1"/>
</dbReference>